<evidence type="ECO:0000259" key="2">
    <source>
        <dbReference type="PROSITE" id="PS51688"/>
    </source>
</evidence>
<dbReference type="SUPFAM" id="SSF101967">
    <property type="entry name" value="Adhesin YadA, collagen-binding domain"/>
    <property type="match status" value="4"/>
</dbReference>
<dbReference type="PROSITE" id="PS51688">
    <property type="entry name" value="ICA"/>
    <property type="match status" value="1"/>
</dbReference>
<protein>
    <recommendedName>
        <fullName evidence="2">Peptidase S74 domain-containing protein</fullName>
    </recommendedName>
</protein>
<dbReference type="InterPro" id="IPR036388">
    <property type="entry name" value="WH-like_DNA-bd_sf"/>
</dbReference>
<evidence type="ECO:0000256" key="1">
    <source>
        <dbReference type="SAM" id="Coils"/>
    </source>
</evidence>
<dbReference type="Gene3D" id="1.10.10.10">
    <property type="entry name" value="Winged helix-like DNA-binding domain superfamily/Winged helix DNA-binding domain"/>
    <property type="match status" value="1"/>
</dbReference>
<reference evidence="3 4" key="1">
    <citation type="submission" date="2018-05" db="EMBL/GenBank/DDBJ databases">
        <title>Flavobacterium sp. MEBiC07310.</title>
        <authorList>
            <person name="Baek K."/>
        </authorList>
    </citation>
    <scope>NUCLEOTIDE SEQUENCE [LARGE SCALE GENOMIC DNA]</scope>
    <source>
        <strain evidence="3 4">MEBiC07310</strain>
    </source>
</reference>
<dbReference type="InterPro" id="IPR011049">
    <property type="entry name" value="Serralysin-like_metalloprot_C"/>
</dbReference>
<feature type="coiled-coil region" evidence="1">
    <location>
        <begin position="841"/>
        <end position="889"/>
    </location>
</feature>
<keyword evidence="1" id="KW-0175">Coiled coil</keyword>
<dbReference type="OrthoDB" id="1405942at2"/>
<dbReference type="Gene3D" id="2.150.10.10">
    <property type="entry name" value="Serralysin-like metalloprotease, C-terminal"/>
    <property type="match status" value="4"/>
</dbReference>
<organism evidence="3 4">
    <name type="scientific">Flavobacterium sediminis</name>
    <dbReference type="NCBI Taxonomy" id="2201181"/>
    <lineage>
        <taxon>Bacteria</taxon>
        <taxon>Pseudomonadati</taxon>
        <taxon>Bacteroidota</taxon>
        <taxon>Flavobacteriia</taxon>
        <taxon>Flavobacteriales</taxon>
        <taxon>Flavobacteriaceae</taxon>
        <taxon>Flavobacterium</taxon>
    </lineage>
</organism>
<feature type="domain" description="Peptidase S74" evidence="2">
    <location>
        <begin position="759"/>
        <end position="855"/>
    </location>
</feature>
<dbReference type="Pfam" id="PF13884">
    <property type="entry name" value="Peptidase_S74"/>
    <property type="match status" value="1"/>
</dbReference>
<sequence length="892" mass="94289">MRMLRIFCRKYVFRSKSIQGKFAPNVFTIMKYFTLLLFYLLFITCGFAQVGINTTSPDASSALDISSTDKGILIPRMTEIQRTAIVLPAIGLLVYQTNGEEGFWYYNGTSWTSLKGGEFKSTSGIVHNTTNTAVDDFVFGATQLDQDGNPDHYNKFFFNKEKAAFRAGQVGDNAWNNVNTGICSVAMGFNNLASGLGSTSFGVGNQASGGIATAIGEYSQATGYSSIALGANLIVSGNYAIGIGYDNDATNTNSIAIGNYSTANGEGAFAIGNNSLASGYYSTAIGSANISSGNLSIALGNSNTALSFGEMTLGLNATNYVPLSTTSFNSSDRLLSVGNGVNTSNRSNALTILKNGNVGIGVENPEATLDLVGTLKFQDGNQAVGKVLVSDADGNATWEVVSNFGEFQSIAGVVQNTTNTANDDFVFGSSALGNIAGTGDDRRMFFDKSKGAFRAGSVFSDQWDDGNVGNFSVAIGFNPIASGVFSNALGIGAKALGDRSTAIGEGSIASGQSATAFGAFTNASGFFSTAMGRYTNALGAFSTTFGETTTASGNCSTAMGRNSVASGGNSIALGLSTQASSFCETALGLNNLVFTSLSTTSFDANDVLLSVGNGVNTSNRSNALTILKNGNSALGNHTPTARMDIEGAALGVIPLQLRGGNNNDVYNFNQVTFGWNNDDSYRHNIRTRHNGVGDEGNSIDFFVWDYGTDSSETIGTKHVMTIDGIGNGALGIATTAPNYTLEVNGDAAKPGGGTFIATSDSRLKQNINPYTKGLDEVLLINPVTYQYNKQSGFDTKPVYTGVIAQELKEIAPEMVGTFTKDNTEYYNVDTSALTFMLVNSIKKLSEENNAVKSTNEVLQKQLNLLERKNEELEKQYREMTIRLEKIEDLLSD</sequence>
<gene>
    <name evidence="3" type="ORF">DI487_03150</name>
</gene>
<dbReference type="EMBL" id="CP029463">
    <property type="protein sequence ID" value="AWM12962.1"/>
    <property type="molecule type" value="Genomic_DNA"/>
</dbReference>
<proteinExistence type="predicted"/>
<dbReference type="GO" id="GO:0019867">
    <property type="term" value="C:outer membrane"/>
    <property type="evidence" value="ECO:0007669"/>
    <property type="project" value="InterPro"/>
</dbReference>
<dbReference type="InterPro" id="IPR030392">
    <property type="entry name" value="S74_ICA"/>
</dbReference>
<name>A0A2U8QS21_9FLAO</name>
<dbReference type="Pfam" id="PF05658">
    <property type="entry name" value="YadA_head"/>
    <property type="match status" value="7"/>
</dbReference>
<evidence type="ECO:0000313" key="4">
    <source>
        <dbReference type="Proteomes" id="UP000245429"/>
    </source>
</evidence>
<dbReference type="KEGG" id="fse:DI487_03150"/>
<dbReference type="AlphaFoldDB" id="A0A2U8QS21"/>
<dbReference type="InterPro" id="IPR008640">
    <property type="entry name" value="Adhesin_Head_dom"/>
</dbReference>
<keyword evidence="4" id="KW-1185">Reference proteome</keyword>
<dbReference type="Proteomes" id="UP000245429">
    <property type="component" value="Chromosome"/>
</dbReference>
<evidence type="ECO:0000313" key="3">
    <source>
        <dbReference type="EMBL" id="AWM12962.1"/>
    </source>
</evidence>
<accession>A0A2U8QS21</accession>
<dbReference type="CDD" id="cd12820">
    <property type="entry name" value="LbR_YadA-like"/>
    <property type="match status" value="2"/>
</dbReference>